<evidence type="ECO:0000313" key="2">
    <source>
        <dbReference type="WBParaSite" id="SVE_1443100.1"/>
    </source>
</evidence>
<keyword evidence="1" id="KW-1185">Reference proteome</keyword>
<protein>
    <submittedName>
        <fullName evidence="2">TLDc domain-containing protein</fullName>
    </submittedName>
</protein>
<name>A0A0K0FSY3_STRVS</name>
<reference evidence="2" key="2">
    <citation type="submission" date="2015-08" db="UniProtKB">
        <authorList>
            <consortium name="WormBaseParasite"/>
        </authorList>
    </citation>
    <scope>IDENTIFICATION</scope>
</reference>
<evidence type="ECO:0000313" key="1">
    <source>
        <dbReference type="Proteomes" id="UP000035680"/>
    </source>
</evidence>
<accession>A0A0K0FSY3</accession>
<reference evidence="1" key="1">
    <citation type="submission" date="2014-07" db="EMBL/GenBank/DDBJ databases">
        <authorList>
            <person name="Martin A.A"/>
            <person name="De Silva N."/>
        </authorList>
    </citation>
    <scope>NUCLEOTIDE SEQUENCE</scope>
</reference>
<dbReference type="WBParaSite" id="SVE_1443100.1">
    <property type="protein sequence ID" value="SVE_1443100.1"/>
    <property type="gene ID" value="SVE_1443100"/>
</dbReference>
<sequence>QGSLNKSRTQNFVENNSESPIFLSILKDSTNTEDFNIHDISLDNAFTGINNGNFSLWFDDINIEDYDKNNTILVKDKKTIQSISDSCSDINSRDLLFCESETPSSLFCGSLSCENSKYYGDSDNVCLTKDGEGSIYFDVEDFELDNNKEQELPDSFEEHNNAESANMSESNKLRINNVEGKREKRLFDTFNEYIGTDKLYSENLDVGYDSETLCTTGH</sequence>
<dbReference type="AlphaFoldDB" id="A0A0K0FSY3"/>
<dbReference type="Proteomes" id="UP000035680">
    <property type="component" value="Unassembled WGS sequence"/>
</dbReference>
<proteinExistence type="predicted"/>
<organism evidence="1 2">
    <name type="scientific">Strongyloides venezuelensis</name>
    <name type="common">Threadworm</name>
    <dbReference type="NCBI Taxonomy" id="75913"/>
    <lineage>
        <taxon>Eukaryota</taxon>
        <taxon>Metazoa</taxon>
        <taxon>Ecdysozoa</taxon>
        <taxon>Nematoda</taxon>
        <taxon>Chromadorea</taxon>
        <taxon>Rhabditida</taxon>
        <taxon>Tylenchina</taxon>
        <taxon>Panagrolaimomorpha</taxon>
        <taxon>Strongyloidoidea</taxon>
        <taxon>Strongyloididae</taxon>
        <taxon>Strongyloides</taxon>
    </lineage>
</organism>